<dbReference type="Proteomes" id="UP000622797">
    <property type="component" value="Unassembled WGS sequence"/>
</dbReference>
<reference evidence="2" key="2">
    <citation type="submission" date="2020-05" db="EMBL/GenBank/DDBJ databases">
        <authorList>
            <person name="Kim H.-S."/>
            <person name="Proctor R.H."/>
            <person name="Brown D.W."/>
        </authorList>
    </citation>
    <scope>NUCLEOTIDE SEQUENCE</scope>
    <source>
        <strain evidence="2">NRRL 20472</strain>
    </source>
</reference>
<feature type="compositionally biased region" description="Polar residues" evidence="1">
    <location>
        <begin position="903"/>
        <end position="928"/>
    </location>
</feature>
<feature type="compositionally biased region" description="Basic residues" evidence="1">
    <location>
        <begin position="759"/>
        <end position="774"/>
    </location>
</feature>
<evidence type="ECO:0000256" key="1">
    <source>
        <dbReference type="SAM" id="MobiDB-lite"/>
    </source>
</evidence>
<keyword evidence="3" id="KW-1185">Reference proteome</keyword>
<dbReference type="EMBL" id="JABEXW010000856">
    <property type="protein sequence ID" value="KAF4953072.1"/>
    <property type="molecule type" value="Genomic_DNA"/>
</dbReference>
<feature type="compositionally biased region" description="Polar residues" evidence="1">
    <location>
        <begin position="740"/>
        <end position="757"/>
    </location>
</feature>
<feature type="compositionally biased region" description="Polar residues" evidence="1">
    <location>
        <begin position="662"/>
        <end position="681"/>
    </location>
</feature>
<feature type="region of interest" description="Disordered" evidence="1">
    <location>
        <begin position="737"/>
        <end position="833"/>
    </location>
</feature>
<dbReference type="AlphaFoldDB" id="A0A8H4WWL0"/>
<sequence length="940" mass="104054">MAATPFDPSHFTPNAFDIYTDAIVPRAQTPSLPGGSCGFVDLNHGANGARCGCRRFWSRCPTGNLVPDQSQWCMCNHHACYHEEGSRDVQQPEVSIPGQENERPRTGREPLSPVMDMTIKTPPVIPGMDFSSFNAGALSFIQRTPDQRMPDQMIPTDAGLYSKITASPNPGASASIPDTLSWGGFLQSQPCPSAIPPIPAQCLMASQTGSTTSSAQAKYLRPFAGKGLQTLNGVTGSKPPSPTQARTQDSLPVTAPPEQAPQVDSFAWASQDHKPPDTPRAGTPTQSEPRAAAFSAAVSRRAFKNLSDTVSGHDQRLDRLETVSFTAAGHDECHEKHDHADIRMTDLESRVDEVEKLVNDNKSVLNDNNSVVSRRGDDASLVSVSTSATSRPTHSQELLSQVQSLQAQVVQLQSLMPSPNHPFEIEVVFLPFPLKKVWQEAQQFKNEPHISNDDWTQLPMTHSTATLRSEMSLYPDWMASDHDSKWLLPKACPDKGVIDRRLRSRGLIKTISVKGPDARSVTMAMNTAFGHIFREMNIFSRPQTTDPRSSTFLGLQSAWVPLRKIHKDSRLRFLSPAEMMTPAVWDVQFLSQVMMRASEPRLFVTHPDAYLQDFQAYEMGWTWQMLKEMSPVVPDVSTSQDDGKDFEECWSWVEQLDEPPSAHSSMSVRNERPPTSSSPSQTFYPALQIMKSSSPSILRGQSPLLSRRGSRPPHIRTSSMPMAAPIQVSPALSKRRIASYGQSRRSSPALHTNSQSAIMKRRRSTRSPSHHRFTPRWTASPSPMPLGLTDRQPARGTTPFAYATPHSNAPLQERPIRTGSSAPAAIQDDFDDDSDFNIEIYESGSEDIDDNESMNDMEIITHNQALVDQASQGWQLPEDEPWPGIEDQDEASDGENIDPHQTDPGSNVSSQPSEYPSTQNAWPNNNTAEFHIHEDDENRS</sequence>
<reference evidence="2" key="1">
    <citation type="journal article" date="2020" name="BMC Genomics">
        <title>Correction to: Identification and distribution of gene clusters required for synthesis of sphingolipid metabolism inhibitors in diverse species of the filamentous fungus Fusarium.</title>
        <authorList>
            <person name="Kim H.S."/>
            <person name="Lohmar J.M."/>
            <person name="Busman M."/>
            <person name="Brown D.W."/>
            <person name="Naumann T.A."/>
            <person name="Divon H.H."/>
            <person name="Lysoe E."/>
            <person name="Uhlig S."/>
            <person name="Proctor R.H."/>
        </authorList>
    </citation>
    <scope>NUCLEOTIDE SEQUENCE</scope>
    <source>
        <strain evidence="2">NRRL 20472</strain>
    </source>
</reference>
<feature type="region of interest" description="Disordered" evidence="1">
    <location>
        <begin position="86"/>
        <end position="115"/>
    </location>
</feature>
<gene>
    <name evidence="2" type="ORF">FSARC_12471</name>
</gene>
<comment type="caution">
    <text evidence="2">The sequence shown here is derived from an EMBL/GenBank/DDBJ whole genome shotgun (WGS) entry which is preliminary data.</text>
</comment>
<evidence type="ECO:0000313" key="2">
    <source>
        <dbReference type="EMBL" id="KAF4953072.1"/>
    </source>
</evidence>
<dbReference type="OrthoDB" id="5427134at2759"/>
<feature type="region of interest" description="Disordered" evidence="1">
    <location>
        <begin position="269"/>
        <end position="288"/>
    </location>
</feature>
<feature type="region of interest" description="Disordered" evidence="1">
    <location>
        <begin position="696"/>
        <end position="718"/>
    </location>
</feature>
<feature type="region of interest" description="Disordered" evidence="1">
    <location>
        <begin position="658"/>
        <end position="681"/>
    </location>
</feature>
<feature type="region of interest" description="Disordered" evidence="1">
    <location>
        <begin position="872"/>
        <end position="940"/>
    </location>
</feature>
<protein>
    <submittedName>
        <fullName evidence="2">Uncharacterized protein</fullName>
    </submittedName>
</protein>
<evidence type="ECO:0000313" key="3">
    <source>
        <dbReference type="Proteomes" id="UP000622797"/>
    </source>
</evidence>
<feature type="region of interest" description="Disordered" evidence="1">
    <location>
        <begin position="230"/>
        <end position="259"/>
    </location>
</feature>
<proteinExistence type="predicted"/>
<accession>A0A8H4WWL0</accession>
<organism evidence="2 3">
    <name type="scientific">Fusarium sarcochroum</name>
    <dbReference type="NCBI Taxonomy" id="1208366"/>
    <lineage>
        <taxon>Eukaryota</taxon>
        <taxon>Fungi</taxon>
        <taxon>Dikarya</taxon>
        <taxon>Ascomycota</taxon>
        <taxon>Pezizomycotina</taxon>
        <taxon>Sordariomycetes</taxon>
        <taxon>Hypocreomycetidae</taxon>
        <taxon>Hypocreales</taxon>
        <taxon>Nectriaceae</taxon>
        <taxon>Fusarium</taxon>
        <taxon>Fusarium lateritium species complex</taxon>
    </lineage>
</organism>
<feature type="compositionally biased region" description="Acidic residues" evidence="1">
    <location>
        <begin position="877"/>
        <end position="896"/>
    </location>
</feature>
<feature type="compositionally biased region" description="Basic and acidic residues" evidence="1">
    <location>
        <begin position="930"/>
        <end position="940"/>
    </location>
</feature>
<name>A0A8H4WWL0_9HYPO</name>